<accession>A0A131YMR3</accession>
<proteinExistence type="predicted"/>
<keyword evidence="1" id="KW-0472">Membrane</keyword>
<organism evidence="2">
    <name type="scientific">Rhipicephalus appendiculatus</name>
    <name type="common">Brown ear tick</name>
    <dbReference type="NCBI Taxonomy" id="34631"/>
    <lineage>
        <taxon>Eukaryota</taxon>
        <taxon>Metazoa</taxon>
        <taxon>Ecdysozoa</taxon>
        <taxon>Arthropoda</taxon>
        <taxon>Chelicerata</taxon>
        <taxon>Arachnida</taxon>
        <taxon>Acari</taxon>
        <taxon>Parasitiformes</taxon>
        <taxon>Ixodida</taxon>
        <taxon>Ixodoidea</taxon>
        <taxon>Ixodidae</taxon>
        <taxon>Rhipicephalinae</taxon>
        <taxon>Rhipicephalus</taxon>
        <taxon>Rhipicephalus</taxon>
    </lineage>
</organism>
<feature type="transmembrane region" description="Helical" evidence="1">
    <location>
        <begin position="253"/>
        <end position="274"/>
    </location>
</feature>
<feature type="transmembrane region" description="Helical" evidence="1">
    <location>
        <begin position="280"/>
        <end position="298"/>
    </location>
</feature>
<feature type="transmembrane region" description="Helical" evidence="1">
    <location>
        <begin position="7"/>
        <end position="27"/>
    </location>
</feature>
<feature type="transmembrane region" description="Helical" evidence="1">
    <location>
        <begin position="93"/>
        <end position="111"/>
    </location>
</feature>
<protein>
    <submittedName>
        <fullName evidence="2">Uncharacterized protein</fullName>
    </submittedName>
</protein>
<evidence type="ECO:0000256" key="1">
    <source>
        <dbReference type="SAM" id="Phobius"/>
    </source>
</evidence>
<evidence type="ECO:0000313" key="2">
    <source>
        <dbReference type="EMBL" id="JAP80564.1"/>
    </source>
</evidence>
<keyword evidence="1" id="KW-0812">Transmembrane</keyword>
<name>A0A131YMR3_RHIAP</name>
<dbReference type="EMBL" id="GEDV01007993">
    <property type="protein sequence ID" value="JAP80564.1"/>
    <property type="molecule type" value="Transcribed_RNA"/>
</dbReference>
<feature type="transmembrane region" description="Helical" evidence="1">
    <location>
        <begin position="33"/>
        <end position="54"/>
    </location>
</feature>
<reference evidence="2" key="1">
    <citation type="journal article" date="2016" name="Ticks Tick Borne Dis.">
        <title>De novo assembly and annotation of the salivary gland transcriptome of Rhipicephalus appendiculatus male and female ticks during blood feeding.</title>
        <authorList>
            <person name="de Castro M.H."/>
            <person name="de Klerk D."/>
            <person name="Pienaar R."/>
            <person name="Latif A.A."/>
            <person name="Rees D.J."/>
            <person name="Mans B.J."/>
        </authorList>
    </citation>
    <scope>NUCLEOTIDE SEQUENCE</scope>
    <source>
        <tissue evidence="2">Salivary glands</tissue>
    </source>
</reference>
<feature type="transmembrane region" description="Helical" evidence="1">
    <location>
        <begin position="132"/>
        <end position="150"/>
    </location>
</feature>
<sequence>MLRQSTTVVVAFYIVLFSSTFITNKYVLTVERFAYPAIFQCWQVLVAAVGFVIAASCCKWKWHMQCLILTLQYIWKTVPYYTLSIYAGSRALTILPLSIFLGIHNSLLLVHCGLDLDFGKQSIFFSTNPKDLVAFTSVAVSSIMLVTTVPRGFGSAMWWMLLHICCAGVILSTEKSSTVCIKTDAFNRQLIYVTTSFILLLPASYFLGDFHAVFLYPYLTSPGFCWSFVASAVLGCLLLMLYPTISSLEVVNLNHVGVAKVIVSAISLLSFGVPAVPQDYLFWTVLSLLAGMFVPKVVSSDADRCVLSNIRQSMQHV</sequence>
<feature type="transmembrane region" description="Helical" evidence="1">
    <location>
        <begin position="219"/>
        <end position="241"/>
    </location>
</feature>
<dbReference type="AlphaFoldDB" id="A0A131YMR3"/>
<keyword evidence="1" id="KW-1133">Transmembrane helix</keyword>
<feature type="transmembrane region" description="Helical" evidence="1">
    <location>
        <begin position="185"/>
        <end position="207"/>
    </location>
</feature>